<organism evidence="9 10">
    <name type="scientific">Inquilinus limosus</name>
    <dbReference type="NCBI Taxonomy" id="171674"/>
    <lineage>
        <taxon>Bacteria</taxon>
        <taxon>Pseudomonadati</taxon>
        <taxon>Pseudomonadota</taxon>
        <taxon>Alphaproteobacteria</taxon>
        <taxon>Rhodospirillales</taxon>
        <taxon>Rhodospirillaceae</taxon>
        <taxon>Inquilinus</taxon>
    </lineage>
</organism>
<evidence type="ECO:0000256" key="4">
    <source>
        <dbReference type="ARBA" id="ARBA00022692"/>
    </source>
</evidence>
<dbReference type="PANTHER" id="PTHR30193:SF37">
    <property type="entry name" value="INNER MEMBRANE ABC TRANSPORTER PERMEASE PROTEIN YCJO"/>
    <property type="match status" value="1"/>
</dbReference>
<dbReference type="PROSITE" id="PS50928">
    <property type="entry name" value="ABC_TM1"/>
    <property type="match status" value="1"/>
</dbReference>
<gene>
    <name evidence="9" type="ORF">BWR60_13350</name>
</gene>
<dbReference type="OrthoDB" id="9773727at2"/>
<sequence>MRNGVPRSARHWSRCGTATPRSTRRWRSWCRRRTTPSRRSTEPAMIPTGLRPRGADRVWTVALLSPTLLGLVLGALGSVVATAGLSLLHWDLLTPPSWAGLDNYAGLASDRGFMRSLGNTLAFSALYVPLTLAISLAVALLLNRKMAGVGLFRALYFLPVITSPTAVGLIWSWIFAQDQGLLNGLVTALGGDPVRWLGPRMVLVSVVIVNVWGAIGEGMIVFLAGLQAVPRDYYEAARIDGARPRHQLFFITLPLLVPSLFFQAVLSTIHAFQAFDYIYILTRTANGGSTLPTVIYSVYRTGFGFFRMGEAAAQSLALAAMILVLTLAYFRLQKRWGAQ</sequence>
<feature type="transmembrane region" description="Helical" evidence="7">
    <location>
        <begin position="247"/>
        <end position="266"/>
    </location>
</feature>
<evidence type="ECO:0000256" key="5">
    <source>
        <dbReference type="ARBA" id="ARBA00022989"/>
    </source>
</evidence>
<dbReference type="InterPro" id="IPR000515">
    <property type="entry name" value="MetI-like"/>
</dbReference>
<comment type="subcellular location">
    <subcellularLocation>
        <location evidence="1 7">Cell membrane</location>
        <topology evidence="1 7">Multi-pass membrane protein</topology>
    </subcellularLocation>
</comment>
<dbReference type="EMBL" id="NHON01000021">
    <property type="protein sequence ID" value="OWJ66633.1"/>
    <property type="molecule type" value="Genomic_DNA"/>
</dbReference>
<feature type="transmembrane region" description="Helical" evidence="7">
    <location>
        <begin position="154"/>
        <end position="176"/>
    </location>
</feature>
<dbReference type="Pfam" id="PF00528">
    <property type="entry name" value="BPD_transp_1"/>
    <property type="match status" value="1"/>
</dbReference>
<reference evidence="10" key="1">
    <citation type="submission" date="2017-05" db="EMBL/GenBank/DDBJ databases">
        <authorList>
            <person name="Macchi M."/>
            <person name="Festa S."/>
            <person name="Coppotelli B.M."/>
            <person name="Morelli I.S."/>
        </authorList>
    </citation>
    <scope>NUCLEOTIDE SEQUENCE [LARGE SCALE GENOMIC DNA]</scope>
    <source>
        <strain evidence="10">I</strain>
    </source>
</reference>
<evidence type="ECO:0000313" key="9">
    <source>
        <dbReference type="EMBL" id="OWJ66633.1"/>
    </source>
</evidence>
<dbReference type="InterPro" id="IPR035906">
    <property type="entry name" value="MetI-like_sf"/>
</dbReference>
<evidence type="ECO:0000256" key="3">
    <source>
        <dbReference type="ARBA" id="ARBA00022475"/>
    </source>
</evidence>
<keyword evidence="3" id="KW-1003">Cell membrane</keyword>
<feature type="domain" description="ABC transmembrane type-1" evidence="8">
    <location>
        <begin position="117"/>
        <end position="329"/>
    </location>
</feature>
<feature type="transmembrane region" description="Helical" evidence="7">
    <location>
        <begin position="202"/>
        <end position="226"/>
    </location>
</feature>
<evidence type="ECO:0000256" key="1">
    <source>
        <dbReference type="ARBA" id="ARBA00004651"/>
    </source>
</evidence>
<dbReference type="Gene3D" id="1.10.3720.10">
    <property type="entry name" value="MetI-like"/>
    <property type="match status" value="1"/>
</dbReference>
<comment type="caution">
    <text evidence="9">The sequence shown here is derived from an EMBL/GenBank/DDBJ whole genome shotgun (WGS) entry which is preliminary data.</text>
</comment>
<feature type="transmembrane region" description="Helical" evidence="7">
    <location>
        <begin position="121"/>
        <end position="142"/>
    </location>
</feature>
<dbReference type="Proteomes" id="UP000196655">
    <property type="component" value="Unassembled WGS sequence"/>
</dbReference>
<evidence type="ECO:0000313" key="10">
    <source>
        <dbReference type="Proteomes" id="UP000196655"/>
    </source>
</evidence>
<comment type="similarity">
    <text evidence="7">Belongs to the binding-protein-dependent transport system permease family.</text>
</comment>
<dbReference type="AlphaFoldDB" id="A0A211ZMX8"/>
<dbReference type="GO" id="GO:0055085">
    <property type="term" value="P:transmembrane transport"/>
    <property type="evidence" value="ECO:0007669"/>
    <property type="project" value="InterPro"/>
</dbReference>
<proteinExistence type="inferred from homology"/>
<evidence type="ECO:0000259" key="8">
    <source>
        <dbReference type="PROSITE" id="PS50928"/>
    </source>
</evidence>
<dbReference type="GO" id="GO:0005886">
    <property type="term" value="C:plasma membrane"/>
    <property type="evidence" value="ECO:0007669"/>
    <property type="project" value="UniProtKB-SubCell"/>
</dbReference>
<evidence type="ECO:0000256" key="6">
    <source>
        <dbReference type="ARBA" id="ARBA00023136"/>
    </source>
</evidence>
<evidence type="ECO:0000256" key="7">
    <source>
        <dbReference type="RuleBase" id="RU363032"/>
    </source>
</evidence>
<accession>A0A211ZMX8</accession>
<dbReference type="SUPFAM" id="SSF161098">
    <property type="entry name" value="MetI-like"/>
    <property type="match status" value="1"/>
</dbReference>
<evidence type="ECO:0000256" key="2">
    <source>
        <dbReference type="ARBA" id="ARBA00022448"/>
    </source>
</evidence>
<keyword evidence="4 7" id="KW-0812">Transmembrane</keyword>
<feature type="transmembrane region" description="Helical" evidence="7">
    <location>
        <begin position="311"/>
        <end position="330"/>
    </location>
</feature>
<protein>
    <recommendedName>
        <fullName evidence="8">ABC transmembrane type-1 domain-containing protein</fullName>
    </recommendedName>
</protein>
<dbReference type="CDD" id="cd06261">
    <property type="entry name" value="TM_PBP2"/>
    <property type="match status" value="1"/>
</dbReference>
<name>A0A211ZMX8_9PROT</name>
<keyword evidence="10" id="KW-1185">Reference proteome</keyword>
<dbReference type="PANTHER" id="PTHR30193">
    <property type="entry name" value="ABC TRANSPORTER PERMEASE PROTEIN"/>
    <property type="match status" value="1"/>
</dbReference>
<feature type="transmembrane region" description="Helical" evidence="7">
    <location>
        <begin position="61"/>
        <end position="88"/>
    </location>
</feature>
<dbReference type="InterPro" id="IPR051393">
    <property type="entry name" value="ABC_transporter_permease"/>
</dbReference>
<keyword evidence="5 7" id="KW-1133">Transmembrane helix</keyword>
<keyword evidence="6 7" id="KW-0472">Membrane</keyword>
<dbReference type="STRING" id="1122125.GCA_000423185_01272"/>
<keyword evidence="2 7" id="KW-0813">Transport</keyword>